<proteinExistence type="predicted"/>
<organism evidence="2 3">
    <name type="scientific">Candidatus Berkelbacteria bacterium CG08_land_8_20_14_0_20_39_8</name>
    <dbReference type="NCBI Taxonomy" id="1974511"/>
    <lineage>
        <taxon>Bacteria</taxon>
        <taxon>Candidatus Berkelbacteria</taxon>
    </lineage>
</organism>
<evidence type="ECO:0000313" key="2">
    <source>
        <dbReference type="EMBL" id="PIU24356.1"/>
    </source>
</evidence>
<dbReference type="Gene3D" id="2.60.120.10">
    <property type="entry name" value="Jelly Rolls"/>
    <property type="match status" value="1"/>
</dbReference>
<dbReference type="PANTHER" id="PTHR21047">
    <property type="entry name" value="DTDP-6-DEOXY-D-GLUCOSE-3,5 EPIMERASE"/>
    <property type="match status" value="1"/>
</dbReference>
<dbReference type="SUPFAM" id="SSF51182">
    <property type="entry name" value="RmlC-like cupins"/>
    <property type="match status" value="1"/>
</dbReference>
<sequence>MMKNWMWQLKRWKNQAMPNIFEGLKGRHIEMSNSKTGPINGVFVKELKIHPDKIDPGKQIFRPGALAEVWRNDLADSPLIVAQATFTYAYAGTVKAFHRHQIQYDIWFPATGKMVVILRDLRPNSLTFLNTMVIEAGWESWKRIVIPPGVGHGYKVVSAEPAILFYLVTETYNPSDELRYDENDHNQRFDWNSIPLEITSAKEADAK</sequence>
<name>A0A2M6YCC9_9BACT</name>
<evidence type="ECO:0000256" key="1">
    <source>
        <dbReference type="PIRSR" id="PIRSR600888-3"/>
    </source>
</evidence>
<protein>
    <submittedName>
        <fullName evidence="2">dTDP-4-dehydrorhamnose 3,5-epimerase</fullName>
    </submittedName>
</protein>
<gene>
    <name evidence="2" type="ORF">COT12_01445</name>
</gene>
<dbReference type="GO" id="GO:0019305">
    <property type="term" value="P:dTDP-rhamnose biosynthetic process"/>
    <property type="evidence" value="ECO:0007669"/>
    <property type="project" value="TreeGrafter"/>
</dbReference>
<dbReference type="AlphaFoldDB" id="A0A2M6YCC9"/>
<dbReference type="GO" id="GO:0005829">
    <property type="term" value="C:cytosol"/>
    <property type="evidence" value="ECO:0007669"/>
    <property type="project" value="TreeGrafter"/>
</dbReference>
<reference evidence="3" key="1">
    <citation type="submission" date="2017-09" db="EMBL/GenBank/DDBJ databases">
        <title>Depth-based differentiation of microbial function through sediment-hosted aquifers and enrichment of novel symbionts in the deep terrestrial subsurface.</title>
        <authorList>
            <person name="Probst A.J."/>
            <person name="Ladd B."/>
            <person name="Jarett J.K."/>
            <person name="Geller-Mcgrath D.E."/>
            <person name="Sieber C.M.K."/>
            <person name="Emerson J.B."/>
            <person name="Anantharaman K."/>
            <person name="Thomas B.C."/>
            <person name="Malmstrom R."/>
            <person name="Stieglmeier M."/>
            <person name="Klingl A."/>
            <person name="Woyke T."/>
            <person name="Ryan C.M."/>
            <person name="Banfield J.F."/>
        </authorList>
    </citation>
    <scope>NUCLEOTIDE SEQUENCE [LARGE SCALE GENOMIC DNA]</scope>
</reference>
<comment type="caution">
    <text evidence="2">The sequence shown here is derived from an EMBL/GenBank/DDBJ whole genome shotgun (WGS) entry which is preliminary data.</text>
</comment>
<feature type="site" description="Participates in a stacking interaction with the thymidine ring of dTDP-4-oxo-6-deoxyglucose" evidence="1">
    <location>
        <position position="172"/>
    </location>
</feature>
<evidence type="ECO:0000313" key="3">
    <source>
        <dbReference type="Proteomes" id="UP000229896"/>
    </source>
</evidence>
<accession>A0A2M6YCC9</accession>
<dbReference type="PANTHER" id="PTHR21047:SF2">
    <property type="entry name" value="THYMIDINE DIPHOSPHO-4-KETO-RHAMNOSE 3,5-EPIMERASE"/>
    <property type="match status" value="1"/>
</dbReference>
<dbReference type="InterPro" id="IPR011051">
    <property type="entry name" value="RmlC_Cupin_sf"/>
</dbReference>
<dbReference type="GO" id="GO:0000271">
    <property type="term" value="P:polysaccharide biosynthetic process"/>
    <property type="evidence" value="ECO:0007669"/>
    <property type="project" value="TreeGrafter"/>
</dbReference>
<dbReference type="Pfam" id="PF00908">
    <property type="entry name" value="dTDP_sugar_isom"/>
    <property type="match status" value="1"/>
</dbReference>
<dbReference type="EMBL" id="PEXI01000048">
    <property type="protein sequence ID" value="PIU24356.1"/>
    <property type="molecule type" value="Genomic_DNA"/>
</dbReference>
<dbReference type="InterPro" id="IPR014710">
    <property type="entry name" value="RmlC-like_jellyroll"/>
</dbReference>
<dbReference type="GO" id="GO:0008830">
    <property type="term" value="F:dTDP-4-dehydrorhamnose 3,5-epimerase activity"/>
    <property type="evidence" value="ECO:0007669"/>
    <property type="project" value="InterPro"/>
</dbReference>
<dbReference type="InterPro" id="IPR000888">
    <property type="entry name" value="RmlC-like"/>
</dbReference>
<dbReference type="Proteomes" id="UP000229896">
    <property type="component" value="Unassembled WGS sequence"/>
</dbReference>